<evidence type="ECO:0000313" key="3">
    <source>
        <dbReference type="Proteomes" id="UP000003136"/>
    </source>
</evidence>
<dbReference type="STRING" id="483218.BACPEC_02254"/>
<reference evidence="2 3" key="2">
    <citation type="submission" date="2008-11" db="EMBL/GenBank/DDBJ databases">
        <authorList>
            <person name="Fulton L."/>
            <person name="Clifton S."/>
            <person name="Fulton B."/>
            <person name="Xu J."/>
            <person name="Minx P."/>
            <person name="Pepin K.H."/>
            <person name="Johnson M."/>
            <person name="Bhonagiri V."/>
            <person name="Nash W.E."/>
            <person name="Mardis E.R."/>
            <person name="Wilson R.K."/>
        </authorList>
    </citation>
    <scope>NUCLEOTIDE SEQUENCE [LARGE SCALE GENOMIC DNA]</scope>
    <source>
        <strain evidence="2 3">ATCC 43243</strain>
    </source>
</reference>
<dbReference type="Pfam" id="PF14584">
    <property type="entry name" value="DUF4446"/>
    <property type="match status" value="1"/>
</dbReference>
<reference evidence="2 3" key="1">
    <citation type="submission" date="2008-11" db="EMBL/GenBank/DDBJ databases">
        <title>Draft genome sequence of Bacteroides pectinophilus (ATCC 43243).</title>
        <authorList>
            <person name="Sudarsanam P."/>
            <person name="Ley R."/>
            <person name="Guruge J."/>
            <person name="Turnbaugh P.J."/>
            <person name="Mahowald M."/>
            <person name="Liep D."/>
            <person name="Gordon J."/>
        </authorList>
    </citation>
    <scope>NUCLEOTIDE SEQUENCE [LARGE SCALE GENOMIC DNA]</scope>
    <source>
        <strain evidence="2 3">ATCC 43243</strain>
    </source>
</reference>
<keyword evidence="1" id="KW-1133">Transmembrane helix</keyword>
<dbReference type="eggNOG" id="COG1196">
    <property type="taxonomic scope" value="Bacteria"/>
</dbReference>
<protein>
    <recommendedName>
        <fullName evidence="4">DUF4446 domain-containing protein</fullName>
    </recommendedName>
</protein>
<gene>
    <name evidence="2" type="ORF">BACPEC_02254</name>
</gene>
<evidence type="ECO:0008006" key="4">
    <source>
        <dbReference type="Google" id="ProtNLM"/>
    </source>
</evidence>
<evidence type="ECO:0000313" key="2">
    <source>
        <dbReference type="EMBL" id="EEC55756.1"/>
    </source>
</evidence>
<dbReference type="AlphaFoldDB" id="B7AU65"/>
<feature type="transmembrane region" description="Helical" evidence="1">
    <location>
        <begin position="12"/>
        <end position="37"/>
    </location>
</feature>
<keyword evidence="1" id="KW-0812">Transmembrane</keyword>
<keyword evidence="1" id="KW-0472">Membrane</keyword>
<name>B7AU65_9FIRM</name>
<keyword evidence="3" id="KW-1185">Reference proteome</keyword>
<dbReference type="Proteomes" id="UP000003136">
    <property type="component" value="Unassembled WGS sequence"/>
</dbReference>
<accession>B7AU65</accession>
<dbReference type="EMBL" id="ABVQ01000037">
    <property type="protein sequence ID" value="EEC55756.1"/>
    <property type="molecule type" value="Genomic_DNA"/>
</dbReference>
<dbReference type="InterPro" id="IPR027981">
    <property type="entry name" value="DUF4446"/>
</dbReference>
<proteinExistence type="predicted"/>
<dbReference type="HOGENOM" id="CLU_101313_0_0_9"/>
<comment type="caution">
    <text evidence="2">The sequence shown here is derived from an EMBL/GenBank/DDBJ whole genome shotgun (WGS) entry which is preliminary data.</text>
</comment>
<organism evidence="2 3">
    <name type="scientific">[Bacteroides] pectinophilus ATCC 43243</name>
    <dbReference type="NCBI Taxonomy" id="483218"/>
    <lineage>
        <taxon>Bacteria</taxon>
        <taxon>Bacillati</taxon>
        <taxon>Bacillota</taxon>
        <taxon>Clostridia</taxon>
        <taxon>Eubacteriales</taxon>
    </lineage>
</organism>
<evidence type="ECO:0000256" key="1">
    <source>
        <dbReference type="SAM" id="Phobius"/>
    </source>
</evidence>
<sequence>MVNFFGLFSVDMQYVIIAVLVMGIISIVSLILAIVAICKMGHTRKKYENFMEGKDARSLEPLLKERFKEIEDLKRINAKNVKNIKFLLDKIHYSYQKVGIVKYDAFHEMGGKLSFALTMLDNKNNGFIINSMHSREGCYMYIKEIVAGESYIELGEEEAESLEKAIAGPLGDTDLGHMNEVINNTVDINELDEALDALGLDDTELAEAEAAAAKEQQEQEQQN</sequence>